<dbReference type="AlphaFoldDB" id="A0A4S2JKB4"/>
<feature type="region of interest" description="Disordered" evidence="1">
    <location>
        <begin position="177"/>
        <end position="196"/>
    </location>
</feature>
<reference evidence="2 3" key="1">
    <citation type="journal article" date="2019" name="Philos. Trans. R. Soc. Lond., B, Biol. Sci.">
        <title>Ant behaviour and brain gene expression of defending hosts depend on the ecological success of the intruding social parasite.</title>
        <authorList>
            <person name="Kaur R."/>
            <person name="Stoldt M."/>
            <person name="Jongepier E."/>
            <person name="Feldmeyer B."/>
            <person name="Menzel F."/>
            <person name="Bornberg-Bauer E."/>
            <person name="Foitzik S."/>
        </authorList>
    </citation>
    <scope>NUCLEOTIDE SEQUENCE [LARGE SCALE GENOMIC DNA]</scope>
    <source>
        <tissue evidence="2">Whole body</tissue>
    </source>
</reference>
<feature type="non-terminal residue" evidence="2">
    <location>
        <position position="275"/>
    </location>
</feature>
<dbReference type="Proteomes" id="UP000310200">
    <property type="component" value="Unassembled WGS sequence"/>
</dbReference>
<evidence type="ECO:0000313" key="2">
    <source>
        <dbReference type="EMBL" id="TGZ36180.1"/>
    </source>
</evidence>
<accession>A0A4S2JKB4</accession>
<sequence length="275" mass="30448">MKIISSSKYPNVNSCHTYSRTKMIKVSRPRYVSTDCPGIAHPPRLAILPAVPSYVLVGIRKKITYGCRLRDKVGDHAGSLIASMAIDLATKSSPEFNGRQRGKSRPTAVKASLASPGLVSIRTLQHPRYPMLWLLMYSVYTQYVNRQGSRQEERTTQSELVFAFVVESARSSISARVKSEEANHNDYGNSTGISGNRRYKAKLRKTGLPRNTPTPFSDHLFPKNIADCAISQAKANTIDHASVARRIVTAISANVKKSFRQHDQNPIGSPMHNPA</sequence>
<gene>
    <name evidence="2" type="ORF">DBV15_07246</name>
</gene>
<evidence type="ECO:0000313" key="3">
    <source>
        <dbReference type="Proteomes" id="UP000310200"/>
    </source>
</evidence>
<dbReference type="EMBL" id="QBLH01003688">
    <property type="protein sequence ID" value="TGZ36180.1"/>
    <property type="molecule type" value="Genomic_DNA"/>
</dbReference>
<proteinExistence type="predicted"/>
<name>A0A4S2JKB4_9HYME</name>
<keyword evidence="3" id="KW-1185">Reference proteome</keyword>
<organism evidence="2 3">
    <name type="scientific">Temnothorax longispinosus</name>
    <dbReference type="NCBI Taxonomy" id="300112"/>
    <lineage>
        <taxon>Eukaryota</taxon>
        <taxon>Metazoa</taxon>
        <taxon>Ecdysozoa</taxon>
        <taxon>Arthropoda</taxon>
        <taxon>Hexapoda</taxon>
        <taxon>Insecta</taxon>
        <taxon>Pterygota</taxon>
        <taxon>Neoptera</taxon>
        <taxon>Endopterygota</taxon>
        <taxon>Hymenoptera</taxon>
        <taxon>Apocrita</taxon>
        <taxon>Aculeata</taxon>
        <taxon>Formicoidea</taxon>
        <taxon>Formicidae</taxon>
        <taxon>Myrmicinae</taxon>
        <taxon>Temnothorax</taxon>
    </lineage>
</organism>
<protein>
    <submittedName>
        <fullName evidence="2">Uncharacterized protein</fullName>
    </submittedName>
</protein>
<comment type="caution">
    <text evidence="2">The sequence shown here is derived from an EMBL/GenBank/DDBJ whole genome shotgun (WGS) entry which is preliminary data.</text>
</comment>
<evidence type="ECO:0000256" key="1">
    <source>
        <dbReference type="SAM" id="MobiDB-lite"/>
    </source>
</evidence>